<evidence type="ECO:0000259" key="2">
    <source>
        <dbReference type="PROSITE" id="PS50030"/>
    </source>
</evidence>
<feature type="compositionally biased region" description="Basic residues" evidence="1">
    <location>
        <begin position="430"/>
        <end position="439"/>
    </location>
</feature>
<sequence>MAKFLKGTENRHIGSGAPTFVPFGSREASDLIQTEGKFLNQLRSDRERNQMKFDSFQMITQSRNDDQEESELQLLFNEHRKEVLAELKTSNNSHINNDSTINASDQHGIYFAHKPRRFQPGLSRFYELQSQKTMEYDEAIAKLLSLGYPFQAVNNALKANHGNYQAAIDYLLMTSTSTMNIDGTNNLSRGTIRSRGRGYERSHYRGRYNASDEYRMNSSDQFHSPIGIVDGDGVLMRPSTGLTRLDDLIVESKLTAPSSSSFPNILPKPCMLPVGCPILAQNISGDYEEAELIGHLSTKQFKTFNGSNVDGSGEKVVLVVYHHSKDMNNPDVITDQEEIVPINLIRTWNREKITIDMIPPAPLDRIYPYCGILSQSEYTDVKQYDNDDSGYTGRSFQSSSRSGRRVGVGNSRSRRVFNGRRNGGGGGGGRRPRGRSNHF</sequence>
<dbReference type="SMART" id="SM00165">
    <property type="entry name" value="UBA"/>
    <property type="match status" value="1"/>
</dbReference>
<dbReference type="OrthoDB" id="434939at2759"/>
<dbReference type="Gene3D" id="1.10.8.10">
    <property type="entry name" value="DNA helicase RuvA subunit, C-terminal domain"/>
    <property type="match status" value="1"/>
</dbReference>
<feature type="region of interest" description="Disordered" evidence="1">
    <location>
        <begin position="384"/>
        <end position="439"/>
    </location>
</feature>
<proteinExistence type="predicted"/>
<accession>A0A4Z2DPW1</accession>
<dbReference type="AlphaFoldDB" id="A0A4Z2DPW1"/>
<feature type="domain" description="UBA" evidence="2">
    <location>
        <begin position="135"/>
        <end position="174"/>
    </location>
</feature>
<dbReference type="EMBL" id="SKCS01000070">
    <property type="protein sequence ID" value="TNN18565.1"/>
    <property type="molecule type" value="Genomic_DNA"/>
</dbReference>
<evidence type="ECO:0000256" key="1">
    <source>
        <dbReference type="SAM" id="MobiDB-lite"/>
    </source>
</evidence>
<organism evidence="3 4">
    <name type="scientific">Schistosoma japonicum</name>
    <name type="common">Blood fluke</name>
    <dbReference type="NCBI Taxonomy" id="6182"/>
    <lineage>
        <taxon>Eukaryota</taxon>
        <taxon>Metazoa</taxon>
        <taxon>Spiralia</taxon>
        <taxon>Lophotrochozoa</taxon>
        <taxon>Platyhelminthes</taxon>
        <taxon>Trematoda</taxon>
        <taxon>Digenea</taxon>
        <taxon>Strigeidida</taxon>
        <taxon>Schistosomatoidea</taxon>
        <taxon>Schistosomatidae</taxon>
        <taxon>Schistosoma</taxon>
    </lineage>
</organism>
<dbReference type="Proteomes" id="UP000311919">
    <property type="component" value="Unassembled WGS sequence"/>
</dbReference>
<protein>
    <submittedName>
        <fullName evidence="3">Tudor domain-containing protein</fullName>
    </submittedName>
</protein>
<name>A0A4Z2DPW1_SCHJA</name>
<comment type="caution">
    <text evidence="3">The sequence shown here is derived from an EMBL/GenBank/DDBJ whole genome shotgun (WGS) entry which is preliminary data.</text>
</comment>
<evidence type="ECO:0000313" key="3">
    <source>
        <dbReference type="EMBL" id="TNN18565.1"/>
    </source>
</evidence>
<dbReference type="InterPro" id="IPR009060">
    <property type="entry name" value="UBA-like_sf"/>
</dbReference>
<dbReference type="SUPFAM" id="SSF46934">
    <property type="entry name" value="UBA-like"/>
    <property type="match status" value="1"/>
</dbReference>
<keyword evidence="4" id="KW-1185">Reference proteome</keyword>
<feature type="compositionally biased region" description="Low complexity" evidence="1">
    <location>
        <begin position="393"/>
        <end position="411"/>
    </location>
</feature>
<gene>
    <name evidence="3" type="ORF">EWB00_010056</name>
</gene>
<reference evidence="3 4" key="1">
    <citation type="submission" date="2019-03" db="EMBL/GenBank/DDBJ databases">
        <title>An improved genome assembly of the fluke Schistosoma japonicum.</title>
        <authorList>
            <person name="Hu W."/>
            <person name="Luo F."/>
            <person name="Yin M."/>
            <person name="Mo X."/>
            <person name="Sun C."/>
            <person name="Wu Q."/>
            <person name="Zhu B."/>
            <person name="Xiang M."/>
            <person name="Wang J."/>
            <person name="Wang Y."/>
            <person name="Zhang T."/>
            <person name="Xu B."/>
            <person name="Zheng H."/>
            <person name="Feng Z."/>
        </authorList>
    </citation>
    <scope>NUCLEOTIDE SEQUENCE [LARGE SCALE GENOMIC DNA]</scope>
    <source>
        <strain evidence="3">HuSjv2</strain>
        <tissue evidence="3">Worms</tissue>
    </source>
</reference>
<dbReference type="PROSITE" id="PS50030">
    <property type="entry name" value="UBA"/>
    <property type="match status" value="1"/>
</dbReference>
<dbReference type="InterPro" id="IPR015940">
    <property type="entry name" value="UBA"/>
</dbReference>
<evidence type="ECO:0000313" key="4">
    <source>
        <dbReference type="Proteomes" id="UP000311919"/>
    </source>
</evidence>
<dbReference type="STRING" id="6182.A0A4Z2DPW1"/>